<dbReference type="OrthoDB" id="6814137at2"/>
<gene>
    <name evidence="7" type="ORF">EHF44_01250</name>
</gene>
<dbReference type="Proteomes" id="UP000270411">
    <property type="component" value="Plasmid unnamed1"/>
</dbReference>
<keyword evidence="7" id="KW-0614">Plasmid</keyword>
<evidence type="ECO:0000256" key="4">
    <source>
        <dbReference type="PROSITE-ProRule" id="PRU01248"/>
    </source>
</evidence>
<dbReference type="InterPro" id="IPR013762">
    <property type="entry name" value="Integrase-like_cat_sf"/>
</dbReference>
<dbReference type="RefSeq" id="WP_017512542.1">
    <property type="nucleotide sequence ID" value="NZ_CP033968.1"/>
</dbReference>
<keyword evidence="3" id="KW-0233">DNA recombination</keyword>
<feature type="domain" description="Tyr recombinase" evidence="5">
    <location>
        <begin position="139"/>
        <end position="391"/>
    </location>
</feature>
<dbReference type="GO" id="GO:0003677">
    <property type="term" value="F:DNA binding"/>
    <property type="evidence" value="ECO:0007669"/>
    <property type="project" value="UniProtKB-UniRule"/>
</dbReference>
<dbReference type="PROSITE" id="PS51898">
    <property type="entry name" value="TYR_RECOMBINASE"/>
    <property type="match status" value="1"/>
</dbReference>
<keyword evidence="2 4" id="KW-0238">DNA-binding</keyword>
<feature type="domain" description="Core-binding (CB)" evidence="6">
    <location>
        <begin position="16"/>
        <end position="104"/>
    </location>
</feature>
<sequence length="391" mass="43462">MANKEIFEPKAVDWQNNPEQAFDGWLSTLKGRRKDAPQLKVSSVEIYKLQWGKFLSFLQERKVRVTETTAKDVSDFLSTLAETNSSSQRERYRALLERVFKHLLGADATTNERLNPASCSAQGIEPGRKNLLNTSLQMGFLRRSEYDGLVSHLNSALKPASDITTHRKQLRDRAMVAVFLGAGLKVHQALSLTVSCIETKRAVQITVQEEDSKFFHQVRVMPFAADLLKRWLAQRRKWERECLRKGRKVGDLVFPAEIVDPDRLQALEEGSPVAMPSSGSWIDLLEAGSAAGISRRGRNGTGTRLVGRAMNSVMALRVCEAVMQESGVYTSREGAAAESISPQILRNSFAATLFASGETTLGVQNQLGFAEEISAARVKAAWDSWRSFGND</sequence>
<dbReference type="InterPro" id="IPR002104">
    <property type="entry name" value="Integrase_catalytic"/>
</dbReference>
<evidence type="ECO:0000313" key="8">
    <source>
        <dbReference type="Proteomes" id="UP000270411"/>
    </source>
</evidence>
<protein>
    <recommendedName>
        <fullName evidence="9">Tyrosine-type recombinase/integrase</fullName>
    </recommendedName>
</protein>
<dbReference type="SUPFAM" id="SSF56349">
    <property type="entry name" value="DNA breaking-rejoining enzymes"/>
    <property type="match status" value="1"/>
</dbReference>
<name>A0A3G8GVY1_9BURK</name>
<keyword evidence="1" id="KW-0229">DNA integration</keyword>
<evidence type="ECO:0008006" key="9">
    <source>
        <dbReference type="Google" id="ProtNLM"/>
    </source>
</evidence>
<organism evidence="7 8">
    <name type="scientific">Cupriavidus pauculus</name>
    <dbReference type="NCBI Taxonomy" id="82633"/>
    <lineage>
        <taxon>Bacteria</taxon>
        <taxon>Pseudomonadati</taxon>
        <taxon>Pseudomonadota</taxon>
        <taxon>Betaproteobacteria</taxon>
        <taxon>Burkholderiales</taxon>
        <taxon>Burkholderiaceae</taxon>
        <taxon>Cupriavidus</taxon>
    </lineage>
</organism>
<dbReference type="InterPro" id="IPR010998">
    <property type="entry name" value="Integrase_recombinase_N"/>
</dbReference>
<dbReference type="EMBL" id="CP033968">
    <property type="protein sequence ID" value="AZG12130.1"/>
    <property type="molecule type" value="Genomic_DNA"/>
</dbReference>
<dbReference type="GO" id="GO:0006310">
    <property type="term" value="P:DNA recombination"/>
    <property type="evidence" value="ECO:0007669"/>
    <property type="project" value="UniProtKB-KW"/>
</dbReference>
<dbReference type="Gene3D" id="1.10.443.10">
    <property type="entry name" value="Intergrase catalytic core"/>
    <property type="match status" value="1"/>
</dbReference>
<evidence type="ECO:0000256" key="1">
    <source>
        <dbReference type="ARBA" id="ARBA00022908"/>
    </source>
</evidence>
<evidence type="ECO:0000313" key="7">
    <source>
        <dbReference type="EMBL" id="AZG12130.1"/>
    </source>
</evidence>
<evidence type="ECO:0000256" key="3">
    <source>
        <dbReference type="ARBA" id="ARBA00023172"/>
    </source>
</evidence>
<dbReference type="GO" id="GO:0015074">
    <property type="term" value="P:DNA integration"/>
    <property type="evidence" value="ECO:0007669"/>
    <property type="project" value="UniProtKB-KW"/>
</dbReference>
<evidence type="ECO:0000259" key="6">
    <source>
        <dbReference type="PROSITE" id="PS51900"/>
    </source>
</evidence>
<dbReference type="KEGG" id="cpau:EHF44_01250"/>
<accession>A0A3G8GVY1</accession>
<dbReference type="InterPro" id="IPR011010">
    <property type="entry name" value="DNA_brk_join_enz"/>
</dbReference>
<evidence type="ECO:0000256" key="2">
    <source>
        <dbReference type="ARBA" id="ARBA00023125"/>
    </source>
</evidence>
<dbReference type="PROSITE" id="PS51900">
    <property type="entry name" value="CB"/>
    <property type="match status" value="1"/>
</dbReference>
<reference evidence="8" key="1">
    <citation type="submission" date="2018-11" db="EMBL/GenBank/DDBJ databases">
        <title>FDA dAtabase for Regulatory Grade micrObial Sequences (FDA-ARGOS): Supporting development and validation of Infectious Disease Dx tests.</title>
        <authorList>
            <person name="Goldberg B."/>
            <person name="Campos J."/>
            <person name="Tallon L."/>
            <person name="Sadzewicz L."/>
            <person name="Zhao X."/>
            <person name="Vavikolanu K."/>
            <person name="Mehta A."/>
            <person name="Aluvathingal J."/>
            <person name="Nadendla S."/>
            <person name="Geyer C."/>
            <person name="Nandy P."/>
            <person name="Yan Y."/>
            <person name="Sichtig H."/>
        </authorList>
    </citation>
    <scope>NUCLEOTIDE SEQUENCE [LARGE SCALE GENOMIC DNA]</scope>
    <source>
        <strain evidence="8">FDAARGOS_614</strain>
        <plasmid evidence="8">unnamed1</plasmid>
    </source>
</reference>
<dbReference type="Gene3D" id="1.10.150.130">
    <property type="match status" value="1"/>
</dbReference>
<geneLocation type="plasmid" evidence="7">
    <name>unnamed1</name>
</geneLocation>
<dbReference type="AlphaFoldDB" id="A0A3G8GVY1"/>
<evidence type="ECO:0000259" key="5">
    <source>
        <dbReference type="PROSITE" id="PS51898"/>
    </source>
</evidence>
<proteinExistence type="predicted"/>
<dbReference type="InterPro" id="IPR044068">
    <property type="entry name" value="CB"/>
</dbReference>